<dbReference type="GO" id="GO:0008615">
    <property type="term" value="P:pyridoxine biosynthetic process"/>
    <property type="evidence" value="ECO:0007669"/>
    <property type="project" value="UniProtKB-UniRule"/>
</dbReference>
<dbReference type="Pfam" id="PF10590">
    <property type="entry name" value="PNP_phzG_C"/>
    <property type="match status" value="1"/>
</dbReference>
<comment type="catalytic activity">
    <reaction evidence="5">
        <text>pyridoxamine 5'-phosphate + O2 + H2O = pyridoxal 5'-phosphate + H2O2 + NH4(+)</text>
        <dbReference type="Rhea" id="RHEA:15817"/>
        <dbReference type="ChEBI" id="CHEBI:15377"/>
        <dbReference type="ChEBI" id="CHEBI:15379"/>
        <dbReference type="ChEBI" id="CHEBI:16240"/>
        <dbReference type="ChEBI" id="CHEBI:28938"/>
        <dbReference type="ChEBI" id="CHEBI:58451"/>
        <dbReference type="ChEBI" id="CHEBI:597326"/>
        <dbReference type="EC" id="1.4.3.5"/>
    </reaction>
</comment>
<name>A0A3N6WR53_9ACTN</name>
<dbReference type="PIRSF" id="PIRSF000190">
    <property type="entry name" value="Pyd_amn-ph_oxd"/>
    <property type="match status" value="1"/>
</dbReference>
<feature type="binding site" evidence="5">
    <location>
        <position position="129"/>
    </location>
    <ligand>
        <name>substrate</name>
    </ligand>
</feature>
<keyword evidence="4 5" id="KW-0560">Oxidoreductase</keyword>
<feature type="binding site" evidence="5 6">
    <location>
        <begin position="63"/>
        <end position="68"/>
    </location>
    <ligand>
        <name>FMN</name>
        <dbReference type="ChEBI" id="CHEBI:58210"/>
    </ligand>
</feature>
<dbReference type="RefSeq" id="WP_124235635.1">
    <property type="nucleotide sequence ID" value="NZ_JBHUFI010000006.1"/>
</dbReference>
<comment type="cofactor">
    <cofactor evidence="5 6">
        <name>FMN</name>
        <dbReference type="ChEBI" id="CHEBI:58210"/>
    </cofactor>
    <text evidence="5 6">Binds 1 FMN per subunit.</text>
</comment>
<feature type="domain" description="Pyridoxine 5'-phosphate oxidase dimerisation C-terminal" evidence="8">
    <location>
        <begin position="172"/>
        <end position="212"/>
    </location>
</feature>
<evidence type="ECO:0000259" key="7">
    <source>
        <dbReference type="Pfam" id="PF01243"/>
    </source>
</evidence>
<dbReference type="NCBIfam" id="TIGR00558">
    <property type="entry name" value="pdxH"/>
    <property type="match status" value="1"/>
</dbReference>
<comment type="catalytic activity">
    <reaction evidence="5">
        <text>pyridoxine 5'-phosphate + O2 = pyridoxal 5'-phosphate + H2O2</text>
        <dbReference type="Rhea" id="RHEA:15149"/>
        <dbReference type="ChEBI" id="CHEBI:15379"/>
        <dbReference type="ChEBI" id="CHEBI:16240"/>
        <dbReference type="ChEBI" id="CHEBI:58589"/>
        <dbReference type="ChEBI" id="CHEBI:597326"/>
        <dbReference type="EC" id="1.4.3.5"/>
    </reaction>
</comment>
<dbReference type="InterPro" id="IPR011576">
    <property type="entry name" value="Pyridox_Oxase_N"/>
</dbReference>
<evidence type="ECO:0000256" key="4">
    <source>
        <dbReference type="ARBA" id="ARBA00023002"/>
    </source>
</evidence>
<dbReference type="EC" id="1.4.3.5" evidence="5"/>
<keyword evidence="3 5" id="KW-0288">FMN</keyword>
<dbReference type="HAMAP" id="MF_01629">
    <property type="entry name" value="PdxH"/>
    <property type="match status" value="1"/>
</dbReference>
<proteinExistence type="inferred from homology"/>
<dbReference type="GO" id="GO:0010181">
    <property type="term" value="F:FMN binding"/>
    <property type="evidence" value="ECO:0007669"/>
    <property type="project" value="UniProtKB-UniRule"/>
</dbReference>
<reference evidence="9 10" key="1">
    <citation type="submission" date="2018-11" db="EMBL/GenBank/DDBJ databases">
        <authorList>
            <person name="Li F."/>
        </authorList>
    </citation>
    <scope>NUCLEOTIDE SEQUENCE [LARGE SCALE GENOMIC DNA]</scope>
    <source>
        <strain evidence="9 10">YS17T</strain>
    </source>
</reference>
<dbReference type="UniPathway" id="UPA01068">
    <property type="reaction ID" value="UER00304"/>
</dbReference>
<dbReference type="AlphaFoldDB" id="A0A3N6WR53"/>
<evidence type="ECO:0000313" key="10">
    <source>
        <dbReference type="Proteomes" id="UP000275225"/>
    </source>
</evidence>
<feature type="domain" description="Pyridoxamine 5'-phosphate oxidase N-terminal" evidence="7">
    <location>
        <begin position="36"/>
        <end position="154"/>
    </location>
</feature>
<comment type="subunit">
    <text evidence="5">Homodimer.</text>
</comment>
<feature type="binding site" evidence="5 6">
    <location>
        <position position="84"/>
    </location>
    <ligand>
        <name>FMN</name>
        <dbReference type="ChEBI" id="CHEBI:58210"/>
    </ligand>
</feature>
<comment type="function">
    <text evidence="5">Catalyzes the oxidation of either pyridoxine 5'-phosphate (PNP) or pyridoxamine 5'-phosphate (PMP) into pyridoxal 5'-phosphate (PLP).</text>
</comment>
<accession>A0A3N6WR53</accession>
<dbReference type="Gene3D" id="2.30.110.10">
    <property type="entry name" value="Electron Transport, Fmn-binding Protein, Chain A"/>
    <property type="match status" value="1"/>
</dbReference>
<feature type="binding site" evidence="5 6">
    <location>
        <position position="107"/>
    </location>
    <ligand>
        <name>FMN</name>
        <dbReference type="ChEBI" id="CHEBI:58210"/>
    </ligand>
</feature>
<evidence type="ECO:0000256" key="5">
    <source>
        <dbReference type="HAMAP-Rule" id="MF_01629"/>
    </source>
</evidence>
<keyword evidence="5" id="KW-0664">Pyridoxine biosynthesis</keyword>
<protein>
    <recommendedName>
        <fullName evidence="5">Pyridoxine/pyridoxamine 5'-phosphate oxidase</fullName>
        <ecNumber evidence="5">1.4.3.5</ecNumber>
    </recommendedName>
    <alternativeName>
        <fullName evidence="5">PNP/PMP oxidase</fullName>
        <shortName evidence="5">PNPOx</shortName>
    </alternativeName>
    <alternativeName>
        <fullName evidence="5">Pyridoxal 5'-phosphate synthase</fullName>
    </alternativeName>
</protein>
<dbReference type="OrthoDB" id="9780392at2"/>
<feature type="binding site" evidence="5">
    <location>
        <begin position="191"/>
        <end position="193"/>
    </location>
    <ligand>
        <name>substrate</name>
    </ligand>
</feature>
<evidence type="ECO:0000256" key="3">
    <source>
        <dbReference type="ARBA" id="ARBA00022643"/>
    </source>
</evidence>
<comment type="pathway">
    <text evidence="5">Cofactor metabolism; pyridoxal 5'-phosphate salvage; pyridoxal 5'-phosphate from pyridoxine 5'-phosphate: step 1/1.</text>
</comment>
<dbReference type="Pfam" id="PF01243">
    <property type="entry name" value="PNPOx_N"/>
    <property type="match status" value="1"/>
</dbReference>
<feature type="binding site" evidence="5 6">
    <location>
        <position position="85"/>
    </location>
    <ligand>
        <name>FMN</name>
        <dbReference type="ChEBI" id="CHEBI:58210"/>
    </ligand>
</feature>
<dbReference type="GO" id="GO:0004733">
    <property type="term" value="F:pyridoxamine phosphate oxidase activity"/>
    <property type="evidence" value="ECO:0007669"/>
    <property type="project" value="UniProtKB-UniRule"/>
</dbReference>
<evidence type="ECO:0000313" key="9">
    <source>
        <dbReference type="EMBL" id="RQN09780.1"/>
    </source>
</evidence>
<feature type="binding site" evidence="5 6">
    <location>
        <begin position="142"/>
        <end position="143"/>
    </location>
    <ligand>
        <name>FMN</name>
        <dbReference type="ChEBI" id="CHEBI:58210"/>
    </ligand>
</feature>
<dbReference type="SUPFAM" id="SSF50475">
    <property type="entry name" value="FMN-binding split barrel"/>
    <property type="match status" value="1"/>
</dbReference>
<gene>
    <name evidence="5 9" type="primary">pdxH</name>
    <name evidence="9" type="ORF">EHW97_02780</name>
</gene>
<feature type="binding site" evidence="5 6">
    <location>
        <position position="185"/>
    </location>
    <ligand>
        <name>FMN</name>
        <dbReference type="ChEBI" id="CHEBI:58210"/>
    </ligand>
</feature>
<keyword evidence="2 5" id="KW-0285">Flavoprotein</keyword>
<dbReference type="NCBIfam" id="NF004231">
    <property type="entry name" value="PRK05679.1"/>
    <property type="match status" value="1"/>
</dbReference>
<keyword evidence="10" id="KW-1185">Reference proteome</keyword>
<comment type="pathway">
    <text evidence="5">Cofactor metabolism; pyridoxal 5'-phosphate salvage; pyridoxal 5'-phosphate from pyridoxamine 5'-phosphate: step 1/1.</text>
</comment>
<dbReference type="PANTHER" id="PTHR10851:SF0">
    <property type="entry name" value="PYRIDOXINE-5'-PHOSPHATE OXIDASE"/>
    <property type="match status" value="1"/>
</dbReference>
<comment type="caution">
    <text evidence="9">The sequence shown here is derived from an EMBL/GenBank/DDBJ whole genome shotgun (WGS) entry which is preliminary data.</text>
</comment>
<dbReference type="EMBL" id="RQJX01000002">
    <property type="protein sequence ID" value="RQN09780.1"/>
    <property type="molecule type" value="Genomic_DNA"/>
</dbReference>
<evidence type="ECO:0000256" key="2">
    <source>
        <dbReference type="ARBA" id="ARBA00022630"/>
    </source>
</evidence>
<dbReference type="Proteomes" id="UP000275225">
    <property type="component" value="Unassembled WGS sequence"/>
</dbReference>
<dbReference type="InterPro" id="IPR012349">
    <property type="entry name" value="Split_barrel_FMN-bd"/>
</dbReference>
<comment type="caution">
    <text evidence="5">Lacks conserved residue(s) required for the propagation of feature annotation.</text>
</comment>
<feature type="binding site" evidence="5 6">
    <location>
        <position position="195"/>
    </location>
    <ligand>
        <name>FMN</name>
        <dbReference type="ChEBI" id="CHEBI:58210"/>
    </ligand>
</feature>
<comment type="similarity">
    <text evidence="1 5">Belongs to the pyridoxamine 5'-phosphate oxidase family.</text>
</comment>
<evidence type="ECO:0000256" key="1">
    <source>
        <dbReference type="ARBA" id="ARBA00007301"/>
    </source>
</evidence>
<evidence type="ECO:0000256" key="6">
    <source>
        <dbReference type="PIRSR" id="PIRSR000190-2"/>
    </source>
</evidence>
<dbReference type="InterPro" id="IPR000659">
    <property type="entry name" value="Pyridox_Oxase"/>
</dbReference>
<organism evidence="9 10">
    <name type="scientific">Aeromicrobium camelliae</name>
    <dbReference type="NCBI Taxonomy" id="1538144"/>
    <lineage>
        <taxon>Bacteria</taxon>
        <taxon>Bacillati</taxon>
        <taxon>Actinomycetota</taxon>
        <taxon>Actinomycetes</taxon>
        <taxon>Propionibacteriales</taxon>
        <taxon>Nocardioidaceae</taxon>
        <taxon>Aeromicrobium</taxon>
    </lineage>
</organism>
<evidence type="ECO:0000259" key="8">
    <source>
        <dbReference type="Pfam" id="PF10590"/>
    </source>
</evidence>
<feature type="binding site" evidence="5 6">
    <location>
        <begin position="78"/>
        <end position="79"/>
    </location>
    <ligand>
        <name>FMN</name>
        <dbReference type="ChEBI" id="CHEBI:58210"/>
    </ligand>
</feature>
<feature type="binding site" evidence="5">
    <location>
        <position position="68"/>
    </location>
    <ligand>
        <name>substrate</name>
    </ligand>
</feature>
<sequence length="212" mass="24162">MDSNDLAAMRHEYEAGGLSEAEAGDDPYRLFDRWMVDAMTSGLHEPNAMVLATATADGRPSVRTVLLKGMDERGAVFYTNYESRKGRELAENPRAAVVMPWHPLQRQVRFEGEVQKAEPIESDSYFMARPEGGRISAAASPQSRPVSDRAALERLWAEAQARGAADRRPEHWGGYRIVIDTFEFWQGRRNRFHDRIRFRRVGDGWVRDRLAP</sequence>
<feature type="binding site" evidence="5">
    <location>
        <position position="125"/>
    </location>
    <ligand>
        <name>substrate</name>
    </ligand>
</feature>
<dbReference type="PANTHER" id="PTHR10851">
    <property type="entry name" value="PYRIDOXINE-5-PHOSPHATE OXIDASE"/>
    <property type="match status" value="1"/>
</dbReference>
<dbReference type="InterPro" id="IPR019576">
    <property type="entry name" value="Pyridoxamine_oxidase_dimer_C"/>
</dbReference>